<dbReference type="VEuPathDB" id="MicrosporidiaDB:ECANGB1_2071"/>
<gene>
    <name evidence="1" type="ORF">ECANGB1_2071</name>
</gene>
<protein>
    <submittedName>
        <fullName evidence="1">Uncharacterized protein</fullName>
    </submittedName>
</protein>
<proteinExistence type="predicted"/>
<comment type="caution">
    <text evidence="1">The sequence shown here is derived from an EMBL/GenBank/DDBJ whole genome shotgun (WGS) entry which is preliminary data.</text>
</comment>
<dbReference type="AlphaFoldDB" id="A0A1Y1S8T9"/>
<evidence type="ECO:0000313" key="2">
    <source>
        <dbReference type="Proteomes" id="UP000192639"/>
    </source>
</evidence>
<accession>A0A1Y1S8T9</accession>
<dbReference type="Proteomes" id="UP000192639">
    <property type="component" value="Unassembled WGS sequence"/>
</dbReference>
<organism evidence="1 2">
    <name type="scientific">Enterospora canceri</name>
    <dbReference type="NCBI Taxonomy" id="1081671"/>
    <lineage>
        <taxon>Eukaryota</taxon>
        <taxon>Fungi</taxon>
        <taxon>Fungi incertae sedis</taxon>
        <taxon>Microsporidia</taxon>
        <taxon>Enterocytozoonidae</taxon>
        <taxon>Enterospora</taxon>
    </lineage>
</organism>
<dbReference type="EMBL" id="LWDP01000007">
    <property type="protein sequence ID" value="ORD94884.1"/>
    <property type="molecule type" value="Genomic_DNA"/>
</dbReference>
<name>A0A1Y1S8T9_9MICR</name>
<keyword evidence="2" id="KW-1185">Reference proteome</keyword>
<evidence type="ECO:0000313" key="1">
    <source>
        <dbReference type="EMBL" id="ORD94884.1"/>
    </source>
</evidence>
<reference evidence="1 2" key="1">
    <citation type="journal article" date="2017" name="Environ. Microbiol.">
        <title>Decay of the glycolytic pathway and adaptation to intranuclear parasitism within Enterocytozoonidae microsporidia.</title>
        <authorList>
            <person name="Wiredu Boakye D."/>
            <person name="Jaroenlak P."/>
            <person name="Prachumwat A."/>
            <person name="Williams T.A."/>
            <person name="Bateman K.S."/>
            <person name="Itsathitphaisarn O."/>
            <person name="Sritunyalucksana K."/>
            <person name="Paszkiewicz K.H."/>
            <person name="Moore K.A."/>
            <person name="Stentiford G.D."/>
            <person name="Williams B.A."/>
        </authorList>
    </citation>
    <scope>NUCLEOTIDE SEQUENCE [LARGE SCALE GENOMIC DNA]</scope>
    <source>
        <strain evidence="1 2">GB1</strain>
    </source>
</reference>
<sequence length="132" mass="16367">MHYEQKYIEHNMSNMVKHVMGKHLDWCDWDGMQLERVLRNQVVINERLLRNRRMLEIRLRNRLKYEDVKQVVDPERVDFSLIHRIIDPIYKNRRDKSLCISERIKRAGKKIEHGIKRKILLWRMRYGNDPFR</sequence>